<dbReference type="Proteomes" id="UP001384579">
    <property type="component" value="Unassembled WGS sequence"/>
</dbReference>
<comment type="caution">
    <text evidence="1">The sequence shown here is derived from an EMBL/GenBank/DDBJ whole genome shotgun (WGS) entry which is preliminary data.</text>
</comment>
<sequence>MGKEYHKLVRDRIPEIIRENGIECEVTVLSDAEYSQALRQKLMEESGEAAEAEGEDLVAELADLYEVIDALMASSGISGDRILKAQVKRREERGGFAQKIMLLRTL</sequence>
<accession>A0ABU8YID0</accession>
<gene>
    <name evidence="1" type="ORF">WMG39_04665</name>
</gene>
<dbReference type="CDD" id="cd11532">
    <property type="entry name" value="NTP-PPase_COG4997"/>
    <property type="match status" value="1"/>
</dbReference>
<dbReference type="InterPro" id="IPR038735">
    <property type="entry name" value="MSMEG_1276-like_NTP-PPase_dom"/>
</dbReference>
<reference evidence="1 2" key="1">
    <citation type="journal article" date="2020" name="Harmful Algae">
        <title>Molecular and morphological characterization of a novel dihydroanatoxin-a producing Microcoleus species (cyanobacteria) from the Russian River, California, USA.</title>
        <authorList>
            <person name="Conklin K.Y."/>
            <person name="Stancheva R."/>
            <person name="Otten T.G."/>
            <person name="Fadness R."/>
            <person name="Boyer G.L."/>
            <person name="Read B."/>
            <person name="Zhang X."/>
            <person name="Sheath R.G."/>
        </authorList>
    </citation>
    <scope>NUCLEOTIDE SEQUENCE [LARGE SCALE GENOMIC DNA]</scope>
    <source>
        <strain evidence="1 2">PTRS2</strain>
    </source>
</reference>
<organism evidence="1 2">
    <name type="scientific">Microcoleus anatoxicus PTRS2</name>
    <dbReference type="NCBI Taxonomy" id="2705321"/>
    <lineage>
        <taxon>Bacteria</taxon>
        <taxon>Bacillati</taxon>
        <taxon>Cyanobacteriota</taxon>
        <taxon>Cyanophyceae</taxon>
        <taxon>Oscillatoriophycideae</taxon>
        <taxon>Oscillatoriales</taxon>
        <taxon>Microcoleaceae</taxon>
        <taxon>Microcoleus</taxon>
        <taxon>Microcoleus anatoxicus</taxon>
    </lineage>
</organism>
<proteinExistence type="predicted"/>
<dbReference type="SUPFAM" id="SSF101386">
    <property type="entry name" value="all-alpha NTP pyrophosphatases"/>
    <property type="match status" value="1"/>
</dbReference>
<evidence type="ECO:0000313" key="2">
    <source>
        <dbReference type="Proteomes" id="UP001384579"/>
    </source>
</evidence>
<name>A0ABU8YID0_9CYAN</name>
<dbReference type="RefSeq" id="WP_340521571.1">
    <property type="nucleotide sequence ID" value="NZ_JBBLXS010000035.1"/>
</dbReference>
<protein>
    <submittedName>
        <fullName evidence="1">Nucleoside triphosphate pyrophosphohydrolase</fullName>
    </submittedName>
</protein>
<keyword evidence="2" id="KW-1185">Reference proteome</keyword>
<evidence type="ECO:0000313" key="1">
    <source>
        <dbReference type="EMBL" id="MEK0184140.1"/>
    </source>
</evidence>
<dbReference type="EMBL" id="JBBLXS010000035">
    <property type="protein sequence ID" value="MEK0184140.1"/>
    <property type="molecule type" value="Genomic_DNA"/>
</dbReference>